<dbReference type="Proteomes" id="UP000705823">
    <property type="component" value="Unassembled WGS sequence"/>
</dbReference>
<protein>
    <submittedName>
        <fullName evidence="1">Uncharacterized protein</fullName>
    </submittedName>
</protein>
<evidence type="ECO:0000313" key="2">
    <source>
        <dbReference type="Proteomes" id="UP000705823"/>
    </source>
</evidence>
<accession>A0A8J8PC87</accession>
<proteinExistence type="predicted"/>
<organism evidence="1 2">
    <name type="scientific">Halonotius terrestris</name>
    <dbReference type="NCBI Taxonomy" id="2487750"/>
    <lineage>
        <taxon>Archaea</taxon>
        <taxon>Methanobacteriati</taxon>
        <taxon>Methanobacteriota</taxon>
        <taxon>Stenosarchaea group</taxon>
        <taxon>Halobacteria</taxon>
        <taxon>Halobacteriales</taxon>
        <taxon>Haloferacaceae</taxon>
        <taxon>Halonotius</taxon>
    </lineage>
</organism>
<evidence type="ECO:0000313" key="1">
    <source>
        <dbReference type="EMBL" id="TQQ81178.1"/>
    </source>
</evidence>
<comment type="caution">
    <text evidence="1">The sequence shown here is derived from an EMBL/GenBank/DDBJ whole genome shotgun (WGS) entry which is preliminary data.</text>
</comment>
<reference evidence="1" key="1">
    <citation type="submission" date="2019-02" db="EMBL/GenBank/DDBJ databases">
        <title>Halonotius sp. a new haloarchaeum isolated from saline soil.</title>
        <authorList>
            <person name="Duran-Viseras A."/>
            <person name="Sanchez-Porro C."/>
            <person name="Ventosa A."/>
        </authorList>
    </citation>
    <scope>NUCLEOTIDE SEQUENCE</scope>
    <source>
        <strain evidence="1">F15B</strain>
    </source>
</reference>
<gene>
    <name evidence="1" type="ORF">EGH24_08580</name>
</gene>
<sequence length="69" mass="7880">MAVITYETPDGLAEIEVPPSEISYDGSRHHWKVKTDERNGREIHAYIPRERVFAVEVKGKRAGTQITRS</sequence>
<name>A0A8J8PC87_9EURY</name>
<dbReference type="OrthoDB" id="170048at2157"/>
<dbReference type="AlphaFoldDB" id="A0A8J8PC87"/>
<keyword evidence="2" id="KW-1185">Reference proteome</keyword>
<dbReference type="RefSeq" id="WP_142979740.1">
    <property type="nucleotide sequence ID" value="NZ_RKLU01000003.1"/>
</dbReference>
<dbReference type="EMBL" id="RKLU01000003">
    <property type="protein sequence ID" value="TQQ81178.1"/>
    <property type="molecule type" value="Genomic_DNA"/>
</dbReference>